<feature type="region of interest" description="Disordered" evidence="2">
    <location>
        <begin position="495"/>
        <end position="624"/>
    </location>
</feature>
<feature type="compositionally biased region" description="Acidic residues" evidence="2">
    <location>
        <begin position="561"/>
        <end position="589"/>
    </location>
</feature>
<protein>
    <submittedName>
        <fullName evidence="3">Uncharacterized protein</fullName>
    </submittedName>
</protein>
<feature type="region of interest" description="Disordered" evidence="2">
    <location>
        <begin position="656"/>
        <end position="676"/>
    </location>
</feature>
<feature type="compositionally biased region" description="Polar residues" evidence="2">
    <location>
        <begin position="407"/>
        <end position="425"/>
    </location>
</feature>
<feature type="region of interest" description="Disordered" evidence="2">
    <location>
        <begin position="279"/>
        <end position="352"/>
    </location>
</feature>
<comment type="caution">
    <text evidence="3">The sequence shown here is derived from an EMBL/GenBank/DDBJ whole genome shotgun (WGS) entry which is preliminary data.</text>
</comment>
<feature type="compositionally biased region" description="Low complexity" evidence="2">
    <location>
        <begin position="230"/>
        <end position="242"/>
    </location>
</feature>
<feature type="non-terminal residue" evidence="3">
    <location>
        <position position="1"/>
    </location>
</feature>
<keyword evidence="4" id="KW-1185">Reference proteome</keyword>
<reference evidence="3" key="1">
    <citation type="journal article" date="2020" name="Fungal Divers.">
        <title>Resolving the Mortierellaceae phylogeny through synthesis of multi-gene phylogenetics and phylogenomics.</title>
        <authorList>
            <person name="Vandepol N."/>
            <person name="Liber J."/>
            <person name="Desiro A."/>
            <person name="Na H."/>
            <person name="Kennedy M."/>
            <person name="Barry K."/>
            <person name="Grigoriev I.V."/>
            <person name="Miller A.N."/>
            <person name="O'Donnell K."/>
            <person name="Stajich J.E."/>
            <person name="Bonito G."/>
        </authorList>
    </citation>
    <scope>NUCLEOTIDE SEQUENCE</scope>
    <source>
        <strain evidence="3">NRRL 2769</strain>
    </source>
</reference>
<feature type="compositionally biased region" description="Low complexity" evidence="2">
    <location>
        <begin position="495"/>
        <end position="530"/>
    </location>
</feature>
<feature type="compositionally biased region" description="Basic residues" evidence="2">
    <location>
        <begin position="330"/>
        <end position="340"/>
    </location>
</feature>
<feature type="non-terminal residue" evidence="3">
    <location>
        <position position="818"/>
    </location>
</feature>
<sequence length="818" mass="93154">FDMNDEQSSDLFEQSKSTGFNNEADDIEWLLGQFSSPNMVWDDSVLDLFPVPSDLDATTSAISYTLDAVSSIAPFATSEPEDLQKNCLGAGIHGVESRSISAIPGSVGDNDTPDLGATASCLTNIESLLFGADSSLDFGSIPIQSNLIDINTTGSIQDPKQITETNIFQEQEATPEVTVSPHDTANTIDLECLSLTKPHTHRLDGGGFIDINFSSVSINTPSQPPLLDEATTSSQSQITAQTLPSQEPSQYSKYPQLSDGLTTDKLLFELLSPHPDSFIAEANNMGSSSKKTSSRNISQKHESISKTADNDLSLSKKRKFDSGHTEQASKARKPSPRHASHSNPVPPVLTHVTPPQEALTYQQLPSQTMLSQQQLLLSQQSQYQQPQQSQYQQPQHQVHQRGQQPQENKAQQGQQRSQEQNPNTWLQLQQQQQLSQHVEWQLQEHQKIQLQAQLQIQQLRQQRQQLQQQLQLQYQQYQQYQQYLQLSQHQQRPQYQQCQHPQYQQYHQQPPQHQQLPQHQQQQHQQNQHRQWQKRPKSKEHKSKQQELDCQLHEQEICNNPEEEEEGDEEEEEKEEECEEEEEEEEREADGEREREREREEGDSSNTQNHDQGKKKKKKITDSSHHRARNAFFMFRGFASRLFAKEPDPVLLAAAAAAADDESISNKSSSRPSTVRKKMRQTSLSALAAKCWSFVCFKTCGKGGCANCRMHSVFDQSANFLKLRETELERLMMFSIEPGSQNSMGIGSEGSSSDVCTIYSKALLDTNPEEFFNWKEFEVLYKTCDQFKYFRENCLAPGEVMELEAFKQIWIKAEREHE</sequence>
<feature type="compositionally biased region" description="Basic and acidic residues" evidence="2">
    <location>
        <begin position="590"/>
        <end position="602"/>
    </location>
</feature>
<keyword evidence="1" id="KW-0175">Coiled coil</keyword>
<feature type="region of interest" description="Disordered" evidence="2">
    <location>
        <begin position="220"/>
        <end position="257"/>
    </location>
</feature>
<evidence type="ECO:0000256" key="2">
    <source>
        <dbReference type="SAM" id="MobiDB-lite"/>
    </source>
</evidence>
<name>A0A9P6ML43_9FUNG</name>
<evidence type="ECO:0000313" key="3">
    <source>
        <dbReference type="EMBL" id="KAG0006593.1"/>
    </source>
</evidence>
<feature type="compositionally biased region" description="Basic and acidic residues" evidence="2">
    <location>
        <begin position="320"/>
        <end position="329"/>
    </location>
</feature>
<feature type="compositionally biased region" description="Polar residues" evidence="2">
    <location>
        <begin position="243"/>
        <end position="257"/>
    </location>
</feature>
<feature type="compositionally biased region" description="Low complexity" evidence="2">
    <location>
        <begin position="385"/>
        <end position="406"/>
    </location>
</feature>
<organism evidence="3 4">
    <name type="scientific">Entomortierella chlamydospora</name>
    <dbReference type="NCBI Taxonomy" id="101097"/>
    <lineage>
        <taxon>Eukaryota</taxon>
        <taxon>Fungi</taxon>
        <taxon>Fungi incertae sedis</taxon>
        <taxon>Mucoromycota</taxon>
        <taxon>Mortierellomycotina</taxon>
        <taxon>Mortierellomycetes</taxon>
        <taxon>Mortierellales</taxon>
        <taxon>Mortierellaceae</taxon>
        <taxon>Entomortierella</taxon>
    </lineage>
</organism>
<feature type="coiled-coil region" evidence="1">
    <location>
        <begin position="442"/>
        <end position="483"/>
    </location>
</feature>
<proteinExistence type="predicted"/>
<feature type="compositionally biased region" description="Basic and acidic residues" evidence="2">
    <location>
        <begin position="543"/>
        <end position="556"/>
    </location>
</feature>
<feature type="region of interest" description="Disordered" evidence="2">
    <location>
        <begin position="385"/>
        <end position="425"/>
    </location>
</feature>
<dbReference type="Proteomes" id="UP000703661">
    <property type="component" value="Unassembled WGS sequence"/>
</dbReference>
<dbReference type="AlphaFoldDB" id="A0A9P6ML43"/>
<gene>
    <name evidence="3" type="ORF">BGZ80_005212</name>
</gene>
<evidence type="ECO:0000313" key="4">
    <source>
        <dbReference type="Proteomes" id="UP000703661"/>
    </source>
</evidence>
<feature type="compositionally biased region" description="Basic residues" evidence="2">
    <location>
        <begin position="531"/>
        <end position="542"/>
    </location>
</feature>
<dbReference type="EMBL" id="JAAAID010002586">
    <property type="protein sequence ID" value="KAG0006593.1"/>
    <property type="molecule type" value="Genomic_DNA"/>
</dbReference>
<accession>A0A9P6ML43</accession>
<evidence type="ECO:0000256" key="1">
    <source>
        <dbReference type="SAM" id="Coils"/>
    </source>
</evidence>